<protein>
    <recommendedName>
        <fullName evidence="2">Laminin G domain-containing protein</fullName>
    </recommendedName>
</protein>
<dbReference type="CDD" id="cd00110">
    <property type="entry name" value="LamG"/>
    <property type="match status" value="1"/>
</dbReference>
<dbReference type="InterPro" id="IPR001791">
    <property type="entry name" value="Laminin_G"/>
</dbReference>
<comment type="caution">
    <text evidence="1">Lacks conserved residue(s) required for the propagation of feature annotation.</text>
</comment>
<dbReference type="PROSITE" id="PS50025">
    <property type="entry name" value="LAM_G_DOMAIN"/>
    <property type="match status" value="1"/>
</dbReference>
<evidence type="ECO:0000259" key="2">
    <source>
        <dbReference type="PROSITE" id="PS50025"/>
    </source>
</evidence>
<dbReference type="InterPro" id="IPR013320">
    <property type="entry name" value="ConA-like_dom_sf"/>
</dbReference>
<feature type="domain" description="Laminin G" evidence="2">
    <location>
        <begin position="32"/>
        <end position="119"/>
    </location>
</feature>
<organism evidence="3">
    <name type="scientific">Pectinophora gossypiella</name>
    <name type="common">Cotton pink bollworm</name>
    <name type="synonym">Depressaria gossypiella</name>
    <dbReference type="NCBI Taxonomy" id="13191"/>
    <lineage>
        <taxon>Eukaryota</taxon>
        <taxon>Metazoa</taxon>
        <taxon>Ecdysozoa</taxon>
        <taxon>Arthropoda</taxon>
        <taxon>Hexapoda</taxon>
        <taxon>Insecta</taxon>
        <taxon>Pterygota</taxon>
        <taxon>Neoptera</taxon>
        <taxon>Endopterygota</taxon>
        <taxon>Lepidoptera</taxon>
        <taxon>Glossata</taxon>
        <taxon>Ditrysia</taxon>
        <taxon>Gelechioidea</taxon>
        <taxon>Gelechiidae</taxon>
        <taxon>Apatetrinae</taxon>
        <taxon>Pectinophora</taxon>
    </lineage>
</organism>
<feature type="non-terminal residue" evidence="3">
    <location>
        <position position="119"/>
    </location>
</feature>
<dbReference type="EMBL" id="GDQN01003756">
    <property type="protein sequence ID" value="JAT87298.1"/>
    <property type="molecule type" value="Transcribed_RNA"/>
</dbReference>
<proteinExistence type="predicted"/>
<evidence type="ECO:0000313" key="3">
    <source>
        <dbReference type="EMBL" id="JAT87298.1"/>
    </source>
</evidence>
<dbReference type="Pfam" id="PF02210">
    <property type="entry name" value="Laminin_G_2"/>
    <property type="match status" value="1"/>
</dbReference>
<dbReference type="Gene3D" id="2.60.120.200">
    <property type="match status" value="1"/>
</dbReference>
<reference evidence="3" key="1">
    <citation type="submission" date="2015-09" db="EMBL/GenBank/DDBJ databases">
        <title>De novo assembly of Pectinophora gossypiella (Pink Bollworm) gut transcriptome.</title>
        <authorList>
            <person name="Tassone E.E."/>
        </authorList>
    </citation>
    <scope>NUCLEOTIDE SEQUENCE</scope>
</reference>
<accession>A0A1E1WK42</accession>
<evidence type="ECO:0000256" key="1">
    <source>
        <dbReference type="PROSITE-ProRule" id="PRU00122"/>
    </source>
</evidence>
<feature type="non-terminal residue" evidence="3">
    <location>
        <position position="1"/>
    </location>
</feature>
<sequence>AGVRCDVPLSDCKPAPDGSESACCDGPECRTAGVVQLSGDGYLVYRLERGVVDGARLLDDEINLSLRFRTRHSRGTLLHAAGRVDYATLELIDGQVQFRMELGSGAVAVRAGEALADGA</sequence>
<dbReference type="OrthoDB" id="6252479at2759"/>
<dbReference type="SUPFAM" id="SSF49899">
    <property type="entry name" value="Concanavalin A-like lectins/glucanases"/>
    <property type="match status" value="1"/>
</dbReference>
<dbReference type="AlphaFoldDB" id="A0A1E1WK42"/>
<name>A0A1E1WK42_PECGO</name>
<gene>
    <name evidence="3" type="ORF">g.19253</name>
</gene>